<organism evidence="1">
    <name type="scientific">Capitella teleta</name>
    <name type="common">Polychaete worm</name>
    <dbReference type="NCBI Taxonomy" id="283909"/>
    <lineage>
        <taxon>Eukaryota</taxon>
        <taxon>Metazoa</taxon>
        <taxon>Spiralia</taxon>
        <taxon>Lophotrochozoa</taxon>
        <taxon>Annelida</taxon>
        <taxon>Polychaeta</taxon>
        <taxon>Sedentaria</taxon>
        <taxon>Scolecida</taxon>
        <taxon>Capitellidae</taxon>
        <taxon>Capitella</taxon>
    </lineage>
</organism>
<dbReference type="OrthoDB" id="10063886at2759"/>
<accession>R7V0Z8</accession>
<evidence type="ECO:0000313" key="2">
    <source>
        <dbReference type="EnsemblMetazoa" id="CapteP123379"/>
    </source>
</evidence>
<dbReference type="Proteomes" id="UP000014760">
    <property type="component" value="Unassembled WGS sequence"/>
</dbReference>
<dbReference type="EMBL" id="KB296161">
    <property type="protein sequence ID" value="ELU12179.1"/>
    <property type="molecule type" value="Genomic_DNA"/>
</dbReference>
<name>R7V0Z8_CAPTE</name>
<dbReference type="AlphaFoldDB" id="R7V0Z8"/>
<proteinExistence type="predicted"/>
<evidence type="ECO:0000313" key="3">
    <source>
        <dbReference type="Proteomes" id="UP000014760"/>
    </source>
</evidence>
<dbReference type="EMBL" id="AMQN01000822">
    <property type="status" value="NOT_ANNOTATED_CDS"/>
    <property type="molecule type" value="Genomic_DNA"/>
</dbReference>
<feature type="non-terminal residue" evidence="1">
    <location>
        <position position="1"/>
    </location>
</feature>
<protein>
    <submittedName>
        <fullName evidence="1 2">Uncharacterized protein</fullName>
    </submittedName>
</protein>
<evidence type="ECO:0000313" key="1">
    <source>
        <dbReference type="EMBL" id="ELU12179.1"/>
    </source>
</evidence>
<gene>
    <name evidence="1" type="ORF">CAPTEDRAFT_123379</name>
</gene>
<keyword evidence="3" id="KW-1185">Reference proteome</keyword>
<dbReference type="HOGENOM" id="CLU_000680_22_5_1"/>
<reference evidence="2" key="3">
    <citation type="submission" date="2015-06" db="UniProtKB">
        <authorList>
            <consortium name="EnsemblMetazoa"/>
        </authorList>
    </citation>
    <scope>IDENTIFICATION</scope>
</reference>
<dbReference type="EnsemblMetazoa" id="CapteT123379">
    <property type="protein sequence ID" value="CapteP123379"/>
    <property type="gene ID" value="CapteG123379"/>
</dbReference>
<reference evidence="3" key="1">
    <citation type="submission" date="2012-12" db="EMBL/GenBank/DDBJ databases">
        <authorList>
            <person name="Hellsten U."/>
            <person name="Grimwood J."/>
            <person name="Chapman J.A."/>
            <person name="Shapiro H."/>
            <person name="Aerts A."/>
            <person name="Otillar R.P."/>
            <person name="Terry A.Y."/>
            <person name="Boore J.L."/>
            <person name="Simakov O."/>
            <person name="Marletaz F."/>
            <person name="Cho S.-J."/>
            <person name="Edsinger-Gonzales E."/>
            <person name="Havlak P."/>
            <person name="Kuo D.-H."/>
            <person name="Larsson T."/>
            <person name="Lv J."/>
            <person name="Arendt D."/>
            <person name="Savage R."/>
            <person name="Osoegawa K."/>
            <person name="de Jong P."/>
            <person name="Lindberg D.R."/>
            <person name="Seaver E.C."/>
            <person name="Weisblat D.A."/>
            <person name="Putnam N.H."/>
            <person name="Grigoriev I.V."/>
            <person name="Rokhsar D.S."/>
        </authorList>
    </citation>
    <scope>NUCLEOTIDE SEQUENCE</scope>
    <source>
        <strain evidence="3">I ESC-2004</strain>
    </source>
</reference>
<reference evidence="1 3" key="2">
    <citation type="journal article" date="2013" name="Nature">
        <title>Insights into bilaterian evolution from three spiralian genomes.</title>
        <authorList>
            <person name="Simakov O."/>
            <person name="Marletaz F."/>
            <person name="Cho S.J."/>
            <person name="Edsinger-Gonzales E."/>
            <person name="Havlak P."/>
            <person name="Hellsten U."/>
            <person name="Kuo D.H."/>
            <person name="Larsson T."/>
            <person name="Lv J."/>
            <person name="Arendt D."/>
            <person name="Savage R."/>
            <person name="Osoegawa K."/>
            <person name="de Jong P."/>
            <person name="Grimwood J."/>
            <person name="Chapman J.A."/>
            <person name="Shapiro H."/>
            <person name="Aerts A."/>
            <person name="Otillar R.P."/>
            <person name="Terry A.Y."/>
            <person name="Boore J.L."/>
            <person name="Grigoriev I.V."/>
            <person name="Lindberg D.R."/>
            <person name="Seaver E.C."/>
            <person name="Weisblat D.A."/>
            <person name="Putnam N.H."/>
            <person name="Rokhsar D.S."/>
        </authorList>
    </citation>
    <scope>NUCLEOTIDE SEQUENCE</scope>
    <source>
        <strain evidence="1 3">I ESC-2004</strain>
    </source>
</reference>
<sequence>LGITFDNKLHLSGHINNITYKAFRTLNAIKRKFRHQDNDTFLTLYKAKIRPTLQCASPVWTPHLKNQ</sequence>